<dbReference type="EMBL" id="LGTL01000002">
    <property type="protein sequence ID" value="KPA84672.1"/>
    <property type="molecule type" value="Genomic_DNA"/>
</dbReference>
<dbReference type="InterPro" id="IPR007074">
    <property type="entry name" value="LicD/FKTN/FKRP_NTP_transf"/>
</dbReference>
<comment type="caution">
    <text evidence="2">The sequence shown here is derived from an EMBL/GenBank/DDBJ whole genome shotgun (WGS) entry which is preliminary data.</text>
</comment>
<dbReference type="GO" id="GO:0009100">
    <property type="term" value="P:glycoprotein metabolic process"/>
    <property type="evidence" value="ECO:0007669"/>
    <property type="project" value="UniProtKB-ARBA"/>
</dbReference>
<dbReference type="OMA" id="FVVFDIC"/>
<accession>A0A0N0DYY7</accession>
<protein>
    <recommendedName>
        <fullName evidence="1">LicD/FKTN/FKRP nucleotidyltransferase domain-containing protein</fullName>
    </recommendedName>
</protein>
<dbReference type="AlphaFoldDB" id="A0A0N0DYY7"/>
<dbReference type="RefSeq" id="XP_015663112.1">
    <property type="nucleotide sequence ID" value="XM_015797592.1"/>
</dbReference>
<evidence type="ECO:0000313" key="2">
    <source>
        <dbReference type="EMBL" id="KPA84672.1"/>
    </source>
</evidence>
<dbReference type="PANTHER" id="PTHR43404">
    <property type="entry name" value="LIPOPOLYSACCHARIDE CHOLINEPHOSPHOTRANSFERASE LICD"/>
    <property type="match status" value="1"/>
</dbReference>
<dbReference type="GeneID" id="26901478"/>
<evidence type="ECO:0000259" key="1">
    <source>
        <dbReference type="Pfam" id="PF04991"/>
    </source>
</evidence>
<organism evidence="2 3">
    <name type="scientific">Leptomonas pyrrhocoris</name>
    <name type="common">Firebug parasite</name>
    <dbReference type="NCBI Taxonomy" id="157538"/>
    <lineage>
        <taxon>Eukaryota</taxon>
        <taxon>Discoba</taxon>
        <taxon>Euglenozoa</taxon>
        <taxon>Kinetoplastea</taxon>
        <taxon>Metakinetoplastina</taxon>
        <taxon>Trypanosomatida</taxon>
        <taxon>Trypanosomatidae</taxon>
        <taxon>Leishmaniinae</taxon>
        <taxon>Leptomonas</taxon>
    </lineage>
</organism>
<dbReference type="EMBL" id="LGTL01000002">
    <property type="protein sequence ID" value="KPA84673.1"/>
    <property type="molecule type" value="Genomic_DNA"/>
</dbReference>
<dbReference type="Pfam" id="PF04991">
    <property type="entry name" value="LicD"/>
    <property type="match status" value="1"/>
</dbReference>
<dbReference type="PANTHER" id="PTHR43404:SF1">
    <property type="entry name" value="MNN4P"/>
    <property type="match status" value="1"/>
</dbReference>
<sequence length="462" mass="51111">MRRSSFRRRLCASRGFRPHLHQSPCVICKSAEAAYLSEQGTNSAATQASSLRKAAASPSLHTTTAAPLFSSKHQGEPAAAASLVEQRRDALLQWLQTFTVNGRLRSSTRFADIETVSPPLITNSEEFEACYGAYLRSDDAEVEEDRYIALLQTLDQQCSRVNVTQQTAGRPCDGQRTSSATSSSIRLPTRLVVPLVGTNTAKDTAAHLNSSTCTEERAGNVFETHVRRLFPSDTAAVAKQLAFQDALLSIEEVFHAQGIAFFLAFGTALGARRSGCFIPYDEDIDLGVLYTELCASPPEHAGGGTSPVSDLQRVQDRLFQLIDALAATGIFLVFDVCGAVEKGLELRLLHTPTNTRVDINLFYPPVPGSDDVIVQAEGPFLWASSFYEAAGRRAHQMYRYRHQPFDKELTRLPFCTRTPDADGFWVPPERYLTENYGADWRTPKQYTYAEGLAREFHNIIDE</sequence>
<gene>
    <name evidence="2" type="ORF">ABB37_01183</name>
</gene>
<dbReference type="OrthoDB" id="444255at2759"/>
<reference evidence="2 3" key="1">
    <citation type="submission" date="2015-07" db="EMBL/GenBank/DDBJ databases">
        <title>High-quality genome of monoxenous trypanosomatid Leptomonas pyrrhocoris.</title>
        <authorList>
            <person name="Flegontov P."/>
            <person name="Butenko A."/>
            <person name="Firsov S."/>
            <person name="Vlcek C."/>
            <person name="Logacheva M.D."/>
            <person name="Field M."/>
            <person name="Filatov D."/>
            <person name="Flegontova O."/>
            <person name="Gerasimov E."/>
            <person name="Jackson A.P."/>
            <person name="Kelly S."/>
            <person name="Opperdoes F."/>
            <person name="O'Reilly A."/>
            <person name="Votypka J."/>
            <person name="Yurchenko V."/>
            <person name="Lukes J."/>
        </authorList>
    </citation>
    <scope>NUCLEOTIDE SEQUENCE [LARGE SCALE GENOMIC DNA]</scope>
    <source>
        <strain evidence="2">H10</strain>
    </source>
</reference>
<keyword evidence="3" id="KW-1185">Reference proteome</keyword>
<dbReference type="Proteomes" id="UP000037923">
    <property type="component" value="Unassembled WGS sequence"/>
</dbReference>
<proteinExistence type="predicted"/>
<dbReference type="RefSeq" id="XP_015663111.1">
    <property type="nucleotide sequence ID" value="XM_015797591.1"/>
</dbReference>
<name>A0A0N0DYY7_LEPPY</name>
<dbReference type="VEuPathDB" id="TriTrypDB:LpyrH10_02_1570"/>
<feature type="domain" description="LicD/FKTN/FKRP nucleotidyltransferase" evidence="1">
    <location>
        <begin position="256"/>
        <end position="289"/>
    </location>
</feature>
<evidence type="ECO:0000313" key="3">
    <source>
        <dbReference type="Proteomes" id="UP000037923"/>
    </source>
</evidence>
<dbReference type="InterPro" id="IPR052942">
    <property type="entry name" value="LPS_cholinephosphotransferase"/>
</dbReference>